<sequence length="466" mass="53264">MYMFLDAGSGMDSSNIHMSDLNDDTFRKSVLLNTSVRSNSSVYHAQRLVIPHVQQPRATHGSGNDDGVSDASDDHQYLWLPSRTHEQSEDRARVERYLQMDFTRNDWIYRIYTPIGGICIFLFFGILLFILSGALMFSSWRSFMQEIEYTDYGNAPMKFEIKQDLRAPVYFYYKVTDFYAVHKKVAYEASPSHVTSGKCKMFKTFKEILDLRCIDGKNTLNGIDHWCTIKDKEPLFQQHAYPCGAIAATVMTDNFSVCKDNRTLYNVGLPPPLENQYSRYAGTADATCLPLATEIPDYDHGFYHINQKKPPAGKGFQWMDLSSLMFRSWIQIPYDSSFLKPYAVLNRDLKAGTYYLHVTHNMWPAKEWKARKYVVIAKPGFLGTSARYFEIIAMAVATLFILTGIVLLIMYKSRFHCGVSPWRGVQVHAKKSVVNENPTGNFYRSEGPKPVENVVAATTECLCPLH</sequence>
<evidence type="ECO:0000256" key="4">
    <source>
        <dbReference type="ARBA" id="ARBA00022989"/>
    </source>
</evidence>
<dbReference type="PANTHER" id="PTHR10926">
    <property type="entry name" value="CELL CYCLE CONTROL PROTEIN 50"/>
    <property type="match status" value="1"/>
</dbReference>
<feature type="transmembrane region" description="Helical" evidence="6">
    <location>
        <begin position="111"/>
        <end position="137"/>
    </location>
</feature>
<keyword evidence="4 6" id="KW-1133">Transmembrane helix</keyword>
<feature type="transmembrane region" description="Helical" evidence="6">
    <location>
        <begin position="388"/>
        <end position="411"/>
    </location>
</feature>
<proteinExistence type="inferred from homology"/>
<dbReference type="GO" id="GO:0005794">
    <property type="term" value="C:Golgi apparatus"/>
    <property type="evidence" value="ECO:0007669"/>
    <property type="project" value="TreeGrafter"/>
</dbReference>
<keyword evidence="3 6" id="KW-0812">Transmembrane</keyword>
<dbReference type="OrthoDB" id="340608at2759"/>
<dbReference type="EMBL" id="BLIY01000024">
    <property type="protein sequence ID" value="GFE55846.1"/>
    <property type="molecule type" value="Genomic_DNA"/>
</dbReference>
<evidence type="ECO:0000313" key="7">
    <source>
        <dbReference type="EMBL" id="GFE55846.1"/>
    </source>
</evidence>
<comment type="similarity">
    <text evidence="2">Belongs to the CDC50/LEM3 family.</text>
</comment>
<dbReference type="Pfam" id="PF03381">
    <property type="entry name" value="CDC50"/>
    <property type="match status" value="1"/>
</dbReference>
<dbReference type="PANTHER" id="PTHR10926:SF0">
    <property type="entry name" value="CDC50, ISOFORM A"/>
    <property type="match status" value="1"/>
</dbReference>
<protein>
    <submittedName>
        <fullName evidence="7">Uncharacterized protein</fullName>
    </submittedName>
</protein>
<keyword evidence="5 6" id="KW-0472">Membrane</keyword>
<reference evidence="7" key="1">
    <citation type="submission" date="2019-12" db="EMBL/GenBank/DDBJ databases">
        <title>Genome sequence of Babesia ovis.</title>
        <authorList>
            <person name="Yamagishi J."/>
            <person name="Sevinc F."/>
            <person name="Xuan X."/>
        </authorList>
    </citation>
    <scope>NUCLEOTIDE SEQUENCE</scope>
    <source>
        <strain evidence="7">Selcuk</strain>
    </source>
</reference>
<gene>
    <name evidence="7" type="ORF">BaOVIS_032500</name>
</gene>
<dbReference type="GO" id="GO:0005886">
    <property type="term" value="C:plasma membrane"/>
    <property type="evidence" value="ECO:0007669"/>
    <property type="project" value="TreeGrafter"/>
</dbReference>
<dbReference type="GO" id="GO:0005783">
    <property type="term" value="C:endoplasmic reticulum"/>
    <property type="evidence" value="ECO:0007669"/>
    <property type="project" value="TreeGrafter"/>
</dbReference>
<evidence type="ECO:0000256" key="5">
    <source>
        <dbReference type="ARBA" id="ARBA00023136"/>
    </source>
</evidence>
<comment type="subcellular location">
    <subcellularLocation>
        <location evidence="1">Membrane</location>
        <topology evidence="1">Multi-pass membrane protein</topology>
    </subcellularLocation>
</comment>
<dbReference type="AlphaFoldDB" id="A0A9W5TDN6"/>
<evidence type="ECO:0000313" key="8">
    <source>
        <dbReference type="Proteomes" id="UP001057455"/>
    </source>
</evidence>
<name>A0A9W5TDN6_BABOV</name>
<evidence type="ECO:0000256" key="3">
    <source>
        <dbReference type="ARBA" id="ARBA00022692"/>
    </source>
</evidence>
<dbReference type="Proteomes" id="UP001057455">
    <property type="component" value="Unassembled WGS sequence"/>
</dbReference>
<evidence type="ECO:0000256" key="6">
    <source>
        <dbReference type="SAM" id="Phobius"/>
    </source>
</evidence>
<organism evidence="7 8">
    <name type="scientific">Babesia ovis</name>
    <dbReference type="NCBI Taxonomy" id="5869"/>
    <lineage>
        <taxon>Eukaryota</taxon>
        <taxon>Sar</taxon>
        <taxon>Alveolata</taxon>
        <taxon>Apicomplexa</taxon>
        <taxon>Aconoidasida</taxon>
        <taxon>Piroplasmida</taxon>
        <taxon>Babesiidae</taxon>
        <taxon>Babesia</taxon>
    </lineage>
</organism>
<comment type="caution">
    <text evidence="7">The sequence shown here is derived from an EMBL/GenBank/DDBJ whole genome shotgun (WGS) entry which is preliminary data.</text>
</comment>
<accession>A0A9W5TDN6</accession>
<dbReference type="InterPro" id="IPR005045">
    <property type="entry name" value="CDC50/LEM3_fam"/>
</dbReference>
<evidence type="ECO:0000256" key="2">
    <source>
        <dbReference type="ARBA" id="ARBA00009457"/>
    </source>
</evidence>
<evidence type="ECO:0000256" key="1">
    <source>
        <dbReference type="ARBA" id="ARBA00004141"/>
    </source>
</evidence>
<keyword evidence="8" id="KW-1185">Reference proteome</keyword>